<organism evidence="3 4">
    <name type="scientific">Pseudooceanicola nanhaiensis</name>
    <dbReference type="NCBI Taxonomy" id="375761"/>
    <lineage>
        <taxon>Bacteria</taxon>
        <taxon>Pseudomonadati</taxon>
        <taxon>Pseudomonadota</taxon>
        <taxon>Alphaproteobacteria</taxon>
        <taxon>Rhodobacterales</taxon>
        <taxon>Paracoccaceae</taxon>
        <taxon>Pseudooceanicola</taxon>
    </lineage>
</organism>
<dbReference type="InterPro" id="IPR013094">
    <property type="entry name" value="AB_hydrolase_3"/>
</dbReference>
<evidence type="ECO:0000313" key="3">
    <source>
        <dbReference type="EMBL" id="GGM10664.1"/>
    </source>
</evidence>
<dbReference type="RefSeq" id="WP_028288238.1">
    <property type="nucleotide sequence ID" value="NZ_BMLF01000003.1"/>
</dbReference>
<protein>
    <submittedName>
        <fullName evidence="3">Lipase</fullName>
    </submittedName>
</protein>
<reference evidence="3" key="2">
    <citation type="submission" date="2020-09" db="EMBL/GenBank/DDBJ databases">
        <authorList>
            <person name="Sun Q."/>
            <person name="Zhou Y."/>
        </authorList>
    </citation>
    <scope>NUCLEOTIDE SEQUENCE</scope>
    <source>
        <strain evidence="3">CGMCC 1.6293</strain>
    </source>
</reference>
<keyword evidence="4" id="KW-1185">Reference proteome</keyword>
<dbReference type="GO" id="GO:0016787">
    <property type="term" value="F:hydrolase activity"/>
    <property type="evidence" value="ECO:0007669"/>
    <property type="project" value="UniProtKB-KW"/>
</dbReference>
<proteinExistence type="predicted"/>
<dbReference type="Gene3D" id="3.40.50.1820">
    <property type="entry name" value="alpha/beta hydrolase"/>
    <property type="match status" value="1"/>
</dbReference>
<dbReference type="EMBL" id="BMLF01000003">
    <property type="protein sequence ID" value="GGM10664.1"/>
    <property type="molecule type" value="Genomic_DNA"/>
</dbReference>
<dbReference type="AlphaFoldDB" id="A0A917T4X3"/>
<comment type="caution">
    <text evidence="3">The sequence shown here is derived from an EMBL/GenBank/DDBJ whole genome shotgun (WGS) entry which is preliminary data.</text>
</comment>
<dbReference type="SUPFAM" id="SSF53474">
    <property type="entry name" value="alpha/beta-Hydrolases"/>
    <property type="match status" value="1"/>
</dbReference>
<evidence type="ECO:0000313" key="4">
    <source>
        <dbReference type="Proteomes" id="UP000649829"/>
    </source>
</evidence>
<dbReference type="Pfam" id="PF07859">
    <property type="entry name" value="Abhydrolase_3"/>
    <property type="match status" value="1"/>
</dbReference>
<name>A0A917T4X3_9RHOB</name>
<sequence>MQITDPEVLRFIADTQAVYPDEANHASTAENRRMYDAMCAVFRQPRPEGLPVADAVVAGVPVRRYTPTGSEARPFLLYSHGGGFVVGGLDSHDDVCAELAVATGCEVVSVDYRLMPEHPFPAQIDDVSAVWEAETAKGRAGIAIGDSAGGNLSAALCFRMRRTGGAMPLAQVLIYPGLGGPTDAPSYTENAEAPMLRAKDVLAYRKTMSPEALEIRRTDPEAAPLVARSFDGLPPAFIVTADVDPLRDDGPAYQAALQAAGIRADWRNEPQLVHGYLRARHCARRAGASFRAICDWINAALAPA</sequence>
<evidence type="ECO:0000259" key="2">
    <source>
        <dbReference type="Pfam" id="PF07859"/>
    </source>
</evidence>
<feature type="domain" description="Alpha/beta hydrolase fold-3" evidence="2">
    <location>
        <begin position="76"/>
        <end position="277"/>
    </location>
</feature>
<gene>
    <name evidence="3" type="ORF">GCM10011534_35920</name>
</gene>
<accession>A0A917T4X3</accession>
<dbReference type="InterPro" id="IPR029058">
    <property type="entry name" value="AB_hydrolase_fold"/>
</dbReference>
<dbReference type="Proteomes" id="UP000649829">
    <property type="component" value="Unassembled WGS sequence"/>
</dbReference>
<keyword evidence="1" id="KW-0378">Hydrolase</keyword>
<dbReference type="InterPro" id="IPR050300">
    <property type="entry name" value="GDXG_lipolytic_enzyme"/>
</dbReference>
<dbReference type="PANTHER" id="PTHR48081:SF8">
    <property type="entry name" value="ALPHA_BETA HYDROLASE FOLD-3 DOMAIN-CONTAINING PROTEIN-RELATED"/>
    <property type="match status" value="1"/>
</dbReference>
<reference evidence="3" key="1">
    <citation type="journal article" date="2014" name="Int. J. Syst. Evol. Microbiol.">
        <title>Complete genome sequence of Corynebacterium casei LMG S-19264T (=DSM 44701T), isolated from a smear-ripened cheese.</title>
        <authorList>
            <consortium name="US DOE Joint Genome Institute (JGI-PGF)"/>
            <person name="Walter F."/>
            <person name="Albersmeier A."/>
            <person name="Kalinowski J."/>
            <person name="Ruckert C."/>
        </authorList>
    </citation>
    <scope>NUCLEOTIDE SEQUENCE</scope>
    <source>
        <strain evidence="3">CGMCC 1.6293</strain>
    </source>
</reference>
<dbReference type="PANTHER" id="PTHR48081">
    <property type="entry name" value="AB HYDROLASE SUPERFAMILY PROTEIN C4A8.06C"/>
    <property type="match status" value="1"/>
</dbReference>
<evidence type="ECO:0000256" key="1">
    <source>
        <dbReference type="ARBA" id="ARBA00022801"/>
    </source>
</evidence>